<organism evidence="1 2">
    <name type="scientific">Cryptosporangium aurantiacum</name>
    <dbReference type="NCBI Taxonomy" id="134849"/>
    <lineage>
        <taxon>Bacteria</taxon>
        <taxon>Bacillati</taxon>
        <taxon>Actinomycetota</taxon>
        <taxon>Actinomycetes</taxon>
        <taxon>Cryptosporangiales</taxon>
        <taxon>Cryptosporangiaceae</taxon>
        <taxon>Cryptosporangium</taxon>
    </lineage>
</organism>
<evidence type="ECO:0000313" key="2">
    <source>
        <dbReference type="Proteomes" id="UP000184440"/>
    </source>
</evidence>
<reference evidence="1 2" key="1">
    <citation type="submission" date="2016-11" db="EMBL/GenBank/DDBJ databases">
        <authorList>
            <person name="Jaros S."/>
            <person name="Januszkiewicz K."/>
            <person name="Wedrychowicz H."/>
        </authorList>
    </citation>
    <scope>NUCLEOTIDE SEQUENCE [LARGE SCALE GENOMIC DNA]</scope>
    <source>
        <strain evidence="1 2">DSM 46144</strain>
    </source>
</reference>
<accession>A0A1M7H7X6</accession>
<sequence length="51" mass="6036">MADRDTQCDCGHAECAHRHYRRGTDCALCDCPRYRPRGGLWTRLRARFPKR</sequence>
<dbReference type="AlphaFoldDB" id="A0A1M7H7X6"/>
<dbReference type="EMBL" id="FRCS01000001">
    <property type="protein sequence ID" value="SHM24565.1"/>
    <property type="molecule type" value="Genomic_DNA"/>
</dbReference>
<dbReference type="Proteomes" id="UP000184440">
    <property type="component" value="Unassembled WGS sequence"/>
</dbReference>
<keyword evidence="2" id="KW-1185">Reference proteome</keyword>
<evidence type="ECO:0000313" key="1">
    <source>
        <dbReference type="EMBL" id="SHM24565.1"/>
    </source>
</evidence>
<protein>
    <submittedName>
        <fullName evidence="1">Uncharacterized protein</fullName>
    </submittedName>
</protein>
<proteinExistence type="predicted"/>
<dbReference type="STRING" id="134849.SAMN05443668_10198"/>
<name>A0A1M7H7X6_9ACTN</name>
<gene>
    <name evidence="1" type="ORF">SAMN05443668_10198</name>
</gene>